<name>A0ABQ4MXJ3_9BACL</name>
<gene>
    <name evidence="10" type="ORF">J15TS10_44740</name>
</gene>
<dbReference type="InterPro" id="IPR003369">
    <property type="entry name" value="TatA/B/E"/>
</dbReference>
<dbReference type="Proteomes" id="UP000681290">
    <property type="component" value="Unassembled WGS sequence"/>
</dbReference>
<dbReference type="Gene3D" id="1.20.5.3310">
    <property type="match status" value="1"/>
</dbReference>
<keyword evidence="2" id="KW-0813">Transport</keyword>
<evidence type="ECO:0000256" key="9">
    <source>
        <dbReference type="SAM" id="Phobius"/>
    </source>
</evidence>
<sequence>MKETVVQAYIFLSAFGRGISMSAGGLLLIIIAALLIFGPNKLPELGRVVGRTFKEFKDATQDIMEDRPQGDKSQPQELSTSVQESSKPDEKRLPE</sequence>
<keyword evidence="3 9" id="KW-0812">Transmembrane</keyword>
<feature type="compositionally biased region" description="Polar residues" evidence="8">
    <location>
        <begin position="71"/>
        <end position="85"/>
    </location>
</feature>
<organism evidence="10 11">
    <name type="scientific">Paenibacillus woosongensis</name>
    <dbReference type="NCBI Taxonomy" id="307580"/>
    <lineage>
        <taxon>Bacteria</taxon>
        <taxon>Bacillati</taxon>
        <taxon>Bacillota</taxon>
        <taxon>Bacilli</taxon>
        <taxon>Bacillales</taxon>
        <taxon>Paenibacillaceae</taxon>
        <taxon>Paenibacillus</taxon>
    </lineage>
</organism>
<feature type="region of interest" description="Disordered" evidence="8">
    <location>
        <begin position="60"/>
        <end position="95"/>
    </location>
</feature>
<comment type="caution">
    <text evidence="10">The sequence shown here is derived from an EMBL/GenBank/DDBJ whole genome shotgun (WGS) entry which is preliminary data.</text>
</comment>
<reference evidence="10 11" key="1">
    <citation type="submission" date="2021-03" db="EMBL/GenBank/DDBJ databases">
        <title>Antimicrobial resistance genes in bacteria isolated from Japanese honey, and their potential for conferring macrolide and lincosamide resistance in the American foulbrood pathogen Paenibacillus larvae.</title>
        <authorList>
            <person name="Okamoto M."/>
            <person name="Kumagai M."/>
            <person name="Kanamori H."/>
            <person name="Takamatsu D."/>
        </authorList>
    </citation>
    <scope>NUCLEOTIDE SEQUENCE [LARGE SCALE GENOMIC DNA]</scope>
    <source>
        <strain evidence="10 11">J15TS10</strain>
    </source>
</reference>
<evidence type="ECO:0000256" key="8">
    <source>
        <dbReference type="SAM" id="MobiDB-lite"/>
    </source>
</evidence>
<dbReference type="Pfam" id="PF02416">
    <property type="entry name" value="TatA_B_E"/>
    <property type="match status" value="1"/>
</dbReference>
<keyword evidence="7 9" id="KW-0472">Membrane</keyword>
<evidence type="ECO:0000256" key="5">
    <source>
        <dbReference type="ARBA" id="ARBA00022989"/>
    </source>
</evidence>
<keyword evidence="5 9" id="KW-1133">Transmembrane helix</keyword>
<proteinExistence type="predicted"/>
<feature type="transmembrane region" description="Helical" evidence="9">
    <location>
        <begin position="6"/>
        <end position="37"/>
    </location>
</feature>
<evidence type="ECO:0000313" key="11">
    <source>
        <dbReference type="Proteomes" id="UP000681290"/>
    </source>
</evidence>
<dbReference type="PANTHER" id="PTHR42982:SF1">
    <property type="entry name" value="SEC-INDEPENDENT PROTEIN TRANSLOCASE PROTEIN TATA"/>
    <property type="match status" value="1"/>
</dbReference>
<accession>A0ABQ4MXJ3</accession>
<evidence type="ECO:0000256" key="4">
    <source>
        <dbReference type="ARBA" id="ARBA00022927"/>
    </source>
</evidence>
<keyword evidence="4" id="KW-0653">Protein transport</keyword>
<evidence type="ECO:0000256" key="6">
    <source>
        <dbReference type="ARBA" id="ARBA00023010"/>
    </source>
</evidence>
<keyword evidence="11" id="KW-1185">Reference proteome</keyword>
<dbReference type="NCBIfam" id="NF011430">
    <property type="entry name" value="PRK14861.1"/>
    <property type="match status" value="1"/>
</dbReference>
<evidence type="ECO:0000256" key="7">
    <source>
        <dbReference type="ARBA" id="ARBA00023136"/>
    </source>
</evidence>
<protein>
    <recommendedName>
        <fullName evidence="12">Sec-independent protein translocase protein TatA</fullName>
    </recommendedName>
</protein>
<feature type="compositionally biased region" description="Basic and acidic residues" evidence="8">
    <location>
        <begin position="60"/>
        <end position="70"/>
    </location>
</feature>
<dbReference type="EMBL" id="BOSM01000011">
    <property type="protein sequence ID" value="GIP60660.1"/>
    <property type="molecule type" value="Genomic_DNA"/>
</dbReference>
<dbReference type="PANTHER" id="PTHR42982">
    <property type="entry name" value="SEC-INDEPENDENT PROTEIN TRANSLOCASE PROTEIN TATA"/>
    <property type="match status" value="1"/>
</dbReference>
<comment type="subcellular location">
    <subcellularLocation>
        <location evidence="1">Membrane</location>
        <topology evidence="1">Single-pass membrane protein</topology>
    </subcellularLocation>
</comment>
<feature type="compositionally biased region" description="Basic and acidic residues" evidence="8">
    <location>
        <begin position="86"/>
        <end position="95"/>
    </location>
</feature>
<keyword evidence="6" id="KW-0811">Translocation</keyword>
<evidence type="ECO:0008006" key="12">
    <source>
        <dbReference type="Google" id="ProtNLM"/>
    </source>
</evidence>
<evidence type="ECO:0000256" key="3">
    <source>
        <dbReference type="ARBA" id="ARBA00022692"/>
    </source>
</evidence>
<evidence type="ECO:0000313" key="10">
    <source>
        <dbReference type="EMBL" id="GIP60660.1"/>
    </source>
</evidence>
<evidence type="ECO:0000256" key="1">
    <source>
        <dbReference type="ARBA" id="ARBA00004167"/>
    </source>
</evidence>
<evidence type="ECO:0000256" key="2">
    <source>
        <dbReference type="ARBA" id="ARBA00022448"/>
    </source>
</evidence>